<organism evidence="1">
    <name type="scientific">Arundo donax</name>
    <name type="common">Giant reed</name>
    <name type="synonym">Donax arundinaceus</name>
    <dbReference type="NCBI Taxonomy" id="35708"/>
    <lineage>
        <taxon>Eukaryota</taxon>
        <taxon>Viridiplantae</taxon>
        <taxon>Streptophyta</taxon>
        <taxon>Embryophyta</taxon>
        <taxon>Tracheophyta</taxon>
        <taxon>Spermatophyta</taxon>
        <taxon>Magnoliopsida</taxon>
        <taxon>Liliopsida</taxon>
        <taxon>Poales</taxon>
        <taxon>Poaceae</taxon>
        <taxon>PACMAD clade</taxon>
        <taxon>Arundinoideae</taxon>
        <taxon>Arundineae</taxon>
        <taxon>Arundo</taxon>
    </lineage>
</organism>
<proteinExistence type="predicted"/>
<sequence length="33" mass="3774">MFSSSDQELAVTHLCYIVECTDILRRDGYGTYS</sequence>
<evidence type="ECO:0000313" key="1">
    <source>
        <dbReference type="EMBL" id="JAE06877.1"/>
    </source>
</evidence>
<reference evidence="1" key="2">
    <citation type="journal article" date="2015" name="Data Brief">
        <title>Shoot transcriptome of the giant reed, Arundo donax.</title>
        <authorList>
            <person name="Barrero R.A."/>
            <person name="Guerrero F.D."/>
            <person name="Moolhuijzen P."/>
            <person name="Goolsby J.A."/>
            <person name="Tidwell J."/>
            <person name="Bellgard S.E."/>
            <person name="Bellgard M.I."/>
        </authorList>
    </citation>
    <scope>NUCLEOTIDE SEQUENCE</scope>
    <source>
        <tissue evidence="1">Shoot tissue taken approximately 20 cm above the soil surface</tissue>
    </source>
</reference>
<reference evidence="1" key="1">
    <citation type="submission" date="2014-09" db="EMBL/GenBank/DDBJ databases">
        <authorList>
            <person name="Magalhaes I.L.F."/>
            <person name="Oliveira U."/>
            <person name="Santos F.R."/>
            <person name="Vidigal T.H.D.A."/>
            <person name="Brescovit A.D."/>
            <person name="Santos A.J."/>
        </authorList>
    </citation>
    <scope>NUCLEOTIDE SEQUENCE</scope>
    <source>
        <tissue evidence="1">Shoot tissue taken approximately 20 cm above the soil surface</tissue>
    </source>
</reference>
<dbReference type="EMBL" id="GBRH01191019">
    <property type="protein sequence ID" value="JAE06877.1"/>
    <property type="molecule type" value="Transcribed_RNA"/>
</dbReference>
<dbReference type="AlphaFoldDB" id="A0A0A9F3F2"/>
<name>A0A0A9F3F2_ARUDO</name>
<accession>A0A0A9F3F2</accession>
<protein>
    <submittedName>
        <fullName evidence="1">Uncharacterized protein</fullName>
    </submittedName>
</protein>